<evidence type="ECO:0000259" key="3">
    <source>
        <dbReference type="Pfam" id="PF09349"/>
    </source>
</evidence>
<keyword evidence="1" id="KW-0659">Purine metabolism</keyword>
<dbReference type="OrthoDB" id="5398391at2759"/>
<dbReference type="SUPFAM" id="SSF158694">
    <property type="entry name" value="UraD-Like"/>
    <property type="match status" value="1"/>
</dbReference>
<sequence>MTMAPILPDVTTLSSLPESTITSVLDLLFEPSEDLHTLALPTLRSITFASYPELIDTIREQLLAIADNVDSDPKACQPLLSVLGSHPRLGEKKVESAQSAAEQAQLNKGPEGEAERLAALNKEYEEKFPGLRYVVFVNGRSRDVIMEDMRRRIDRADFLAEEKEAINAMADIAKDRAGKLKKESNESTVGHSALPEGI</sequence>
<proteinExistence type="predicted"/>
<evidence type="ECO:0000313" key="5">
    <source>
        <dbReference type="Proteomes" id="UP000283895"/>
    </source>
</evidence>
<dbReference type="InterPro" id="IPR036778">
    <property type="entry name" value="OHCU_decarboxylase_sf"/>
</dbReference>
<dbReference type="InterPro" id="IPR018020">
    <property type="entry name" value="OHCU_decarboxylase"/>
</dbReference>
<reference evidence="4 5" key="1">
    <citation type="submission" date="2015-09" db="EMBL/GenBank/DDBJ databases">
        <title>Host preference determinants of Valsa canker pathogens revealed by comparative genomics.</title>
        <authorList>
            <person name="Yin Z."/>
            <person name="Huang L."/>
        </authorList>
    </citation>
    <scope>NUCLEOTIDE SEQUENCE [LARGE SCALE GENOMIC DNA]</scope>
    <source>
        <strain evidence="4 5">03-1</strain>
    </source>
</reference>
<evidence type="ECO:0000256" key="2">
    <source>
        <dbReference type="SAM" id="MobiDB-lite"/>
    </source>
</evidence>
<dbReference type="PANTHER" id="PTHR37987">
    <property type="entry name" value="CHROMOSOME 9, WHOLE GENOME SHOTGUN SEQUENCE"/>
    <property type="match status" value="1"/>
</dbReference>
<dbReference type="Pfam" id="PF09349">
    <property type="entry name" value="OHCU_decarbox"/>
    <property type="match status" value="1"/>
</dbReference>
<dbReference type="Gene3D" id="1.10.3330.10">
    <property type="entry name" value="Oxo-4-hydroxy-4-carboxy-5-ureidoimidazoline decarboxylase"/>
    <property type="match status" value="1"/>
</dbReference>
<name>A0A423VGF4_9PEZI</name>
<evidence type="ECO:0000256" key="1">
    <source>
        <dbReference type="ARBA" id="ARBA00022631"/>
    </source>
</evidence>
<dbReference type="STRING" id="356882.A0A423VGF4"/>
<dbReference type="Proteomes" id="UP000283895">
    <property type="component" value="Unassembled WGS sequence"/>
</dbReference>
<keyword evidence="5" id="KW-1185">Reference proteome</keyword>
<dbReference type="PANTHER" id="PTHR37987:SF1">
    <property type="entry name" value="OXO-4-HYDROXY-4-CARBOXY-5-UREIDOIMIDAZOLINE DECARBOXYLASE DOMAIN-CONTAINING PROTEIN"/>
    <property type="match status" value="1"/>
</dbReference>
<feature type="domain" description="Oxo-4-hydroxy-4-carboxy-5-ureidoimidazoline decarboxylase" evidence="3">
    <location>
        <begin position="15"/>
        <end position="177"/>
    </location>
</feature>
<dbReference type="EMBL" id="LKEA01000065">
    <property type="protein sequence ID" value="ROV90099.1"/>
    <property type="molecule type" value="Genomic_DNA"/>
</dbReference>
<accession>A0A423VGF4</accession>
<gene>
    <name evidence="4" type="ORF">VMCG_09776</name>
</gene>
<dbReference type="GO" id="GO:0006144">
    <property type="term" value="P:purine nucleobase metabolic process"/>
    <property type="evidence" value="ECO:0007669"/>
    <property type="project" value="UniProtKB-KW"/>
</dbReference>
<organism evidence="4 5">
    <name type="scientific">Cytospora schulzeri</name>
    <dbReference type="NCBI Taxonomy" id="448051"/>
    <lineage>
        <taxon>Eukaryota</taxon>
        <taxon>Fungi</taxon>
        <taxon>Dikarya</taxon>
        <taxon>Ascomycota</taxon>
        <taxon>Pezizomycotina</taxon>
        <taxon>Sordariomycetes</taxon>
        <taxon>Sordariomycetidae</taxon>
        <taxon>Diaporthales</taxon>
        <taxon>Cytosporaceae</taxon>
        <taxon>Cytospora</taxon>
    </lineage>
</organism>
<protein>
    <recommendedName>
        <fullName evidence="3">Oxo-4-hydroxy-4-carboxy-5-ureidoimidazoline decarboxylase domain-containing protein</fullName>
    </recommendedName>
</protein>
<feature type="region of interest" description="Disordered" evidence="2">
    <location>
        <begin position="179"/>
        <end position="198"/>
    </location>
</feature>
<dbReference type="AlphaFoldDB" id="A0A423VGF4"/>
<evidence type="ECO:0000313" key="4">
    <source>
        <dbReference type="EMBL" id="ROV90099.1"/>
    </source>
</evidence>
<comment type="caution">
    <text evidence="4">The sequence shown here is derived from an EMBL/GenBank/DDBJ whole genome shotgun (WGS) entry which is preliminary data.</text>
</comment>